<dbReference type="AlphaFoldDB" id="A0A0B7BVU1"/>
<feature type="compositionally biased region" description="Polar residues" evidence="1">
    <location>
        <begin position="1"/>
        <end position="21"/>
    </location>
</feature>
<feature type="region of interest" description="Disordered" evidence="1">
    <location>
        <begin position="1"/>
        <end position="53"/>
    </location>
</feature>
<organism evidence="2">
    <name type="scientific">Arion vulgaris</name>
    <dbReference type="NCBI Taxonomy" id="1028688"/>
    <lineage>
        <taxon>Eukaryota</taxon>
        <taxon>Metazoa</taxon>
        <taxon>Spiralia</taxon>
        <taxon>Lophotrochozoa</taxon>
        <taxon>Mollusca</taxon>
        <taxon>Gastropoda</taxon>
        <taxon>Heterobranchia</taxon>
        <taxon>Euthyneura</taxon>
        <taxon>Panpulmonata</taxon>
        <taxon>Eupulmonata</taxon>
        <taxon>Stylommatophora</taxon>
        <taxon>Helicina</taxon>
        <taxon>Arionoidea</taxon>
        <taxon>Arionidae</taxon>
        <taxon>Arion</taxon>
    </lineage>
</organism>
<name>A0A0B7BVU1_9EUPU</name>
<feature type="region of interest" description="Disordered" evidence="1">
    <location>
        <begin position="67"/>
        <end position="175"/>
    </location>
</feature>
<dbReference type="EMBL" id="HACG01050263">
    <property type="protein sequence ID" value="CEK97128.1"/>
    <property type="molecule type" value="Transcribed_RNA"/>
</dbReference>
<feature type="compositionally biased region" description="Polar residues" evidence="1">
    <location>
        <begin position="77"/>
        <end position="99"/>
    </location>
</feature>
<sequence length="188" mass="20360">SSEVQSQQYVENQEETLSQLEPESHSALETAGEDHSQRNCYLSDHVIEDDGEGMGLKIIQVVSLSGQEEDMLHDQMPTDQSQPEQMDTDNSFESNSHFQNDADPSEHTTTTTKEAQKHTPACNEETVTQSKIKAQSSVEKIQTSSESNVAAAAESPTPDATASSISSPSFAGGLPLSYKCNACKVHTP</sequence>
<proteinExistence type="predicted"/>
<reference evidence="2" key="1">
    <citation type="submission" date="2014-12" db="EMBL/GenBank/DDBJ databases">
        <title>Insight into the proteome of Arion vulgaris.</title>
        <authorList>
            <person name="Aradska J."/>
            <person name="Bulat T."/>
            <person name="Smidak R."/>
            <person name="Sarate P."/>
            <person name="Gangsoo J."/>
            <person name="Sialana F."/>
            <person name="Bilban M."/>
            <person name="Lubec G."/>
        </authorList>
    </citation>
    <scope>NUCLEOTIDE SEQUENCE</scope>
    <source>
        <tissue evidence="2">Skin</tissue>
    </source>
</reference>
<protein>
    <submittedName>
        <fullName evidence="2">Uncharacterized protein</fullName>
    </submittedName>
</protein>
<feature type="compositionally biased region" description="Polar residues" evidence="1">
    <location>
        <begin position="125"/>
        <end position="143"/>
    </location>
</feature>
<accession>A0A0B7BVU1</accession>
<evidence type="ECO:0000256" key="1">
    <source>
        <dbReference type="SAM" id="MobiDB-lite"/>
    </source>
</evidence>
<feature type="non-terminal residue" evidence="2">
    <location>
        <position position="188"/>
    </location>
</feature>
<evidence type="ECO:0000313" key="2">
    <source>
        <dbReference type="EMBL" id="CEK97128.1"/>
    </source>
</evidence>
<feature type="compositionally biased region" description="Basic and acidic residues" evidence="1">
    <location>
        <begin position="22"/>
        <end position="37"/>
    </location>
</feature>
<feature type="compositionally biased region" description="Polar residues" evidence="1">
    <location>
        <begin position="158"/>
        <end position="169"/>
    </location>
</feature>
<gene>
    <name evidence="2" type="primary">ORF214736</name>
</gene>
<feature type="non-terminal residue" evidence="2">
    <location>
        <position position="1"/>
    </location>
</feature>
<feature type="compositionally biased region" description="Low complexity" evidence="1">
    <location>
        <begin position="144"/>
        <end position="155"/>
    </location>
</feature>